<accession>A0A9N9PVX9</accession>
<dbReference type="OrthoDB" id="10293440at2759"/>
<protein>
    <submittedName>
        <fullName evidence="1">Uncharacterized protein</fullName>
    </submittedName>
</protein>
<proteinExistence type="predicted"/>
<reference evidence="1" key="1">
    <citation type="submission" date="2021-07" db="EMBL/GenBank/DDBJ databases">
        <authorList>
            <person name="Durling M."/>
        </authorList>
    </citation>
    <scope>NUCLEOTIDE SEQUENCE</scope>
</reference>
<keyword evidence="2" id="KW-1185">Reference proteome</keyword>
<dbReference type="Proteomes" id="UP000696280">
    <property type="component" value="Unassembled WGS sequence"/>
</dbReference>
<dbReference type="EMBL" id="CAJVRL010000119">
    <property type="protein sequence ID" value="CAG8961866.1"/>
    <property type="molecule type" value="Genomic_DNA"/>
</dbReference>
<dbReference type="AlphaFoldDB" id="A0A9N9PVX9"/>
<evidence type="ECO:0000313" key="1">
    <source>
        <dbReference type="EMBL" id="CAG8961866.1"/>
    </source>
</evidence>
<sequence>MPKTERSDGVELTLEQFNKWSLKGSIYVGWLSEDRNMRVGATLLSGSDGEGHLEYHILDRKPANPSHDKYVRDLLLDRQDEGRLCVDSLDVILDPRVFPGHKSSLRNLTKRAQDKLVVEFLHGRFSLEFGDEAVPRLYPPSPNLEQQVLIQNDKISKLFIELVKLEYRFRYVEEIVKDLEDKDVVRRLFFECNQLGQGVRELKEDYKTGKERLQRQEDDIYLLKKLPPREKSKS</sequence>
<organism evidence="1 2">
    <name type="scientific">Hymenoscyphus fraxineus</name>
    <dbReference type="NCBI Taxonomy" id="746836"/>
    <lineage>
        <taxon>Eukaryota</taxon>
        <taxon>Fungi</taxon>
        <taxon>Dikarya</taxon>
        <taxon>Ascomycota</taxon>
        <taxon>Pezizomycotina</taxon>
        <taxon>Leotiomycetes</taxon>
        <taxon>Helotiales</taxon>
        <taxon>Helotiaceae</taxon>
        <taxon>Hymenoscyphus</taxon>
    </lineage>
</organism>
<gene>
    <name evidence="1" type="ORF">HYFRA_00013666</name>
</gene>
<evidence type="ECO:0000313" key="2">
    <source>
        <dbReference type="Proteomes" id="UP000696280"/>
    </source>
</evidence>
<comment type="caution">
    <text evidence="1">The sequence shown here is derived from an EMBL/GenBank/DDBJ whole genome shotgun (WGS) entry which is preliminary data.</text>
</comment>
<name>A0A9N9PVX9_9HELO</name>